<sequence>MTRSETEAPRESDAGLSDADDDGPANKNWDQGDEEDDEEGEEQRGRRNPSRVCGKLPEDWCVLPLKQPWASSDGTTASSSSSKRGEFREIANDPGRRTHSVISI</sequence>
<accession>A0A8T1WBQ3</accession>
<gene>
    <name evidence="2" type="ORF">PHYPSEUDO_004552</name>
</gene>
<feature type="compositionally biased region" description="Basic and acidic residues" evidence="1">
    <location>
        <begin position="83"/>
        <end position="96"/>
    </location>
</feature>
<dbReference type="EMBL" id="JAGDFM010000020">
    <property type="protein sequence ID" value="KAG7391482.1"/>
    <property type="molecule type" value="Genomic_DNA"/>
</dbReference>
<evidence type="ECO:0000313" key="2">
    <source>
        <dbReference type="EMBL" id="KAG7391482.1"/>
    </source>
</evidence>
<feature type="compositionally biased region" description="Basic and acidic residues" evidence="1">
    <location>
        <begin position="1"/>
        <end position="13"/>
    </location>
</feature>
<dbReference type="AlphaFoldDB" id="A0A8T1WBQ3"/>
<name>A0A8T1WBQ3_9STRA</name>
<dbReference type="Proteomes" id="UP000694044">
    <property type="component" value="Unassembled WGS sequence"/>
</dbReference>
<evidence type="ECO:0000256" key="1">
    <source>
        <dbReference type="SAM" id="MobiDB-lite"/>
    </source>
</evidence>
<feature type="compositionally biased region" description="Acidic residues" evidence="1">
    <location>
        <begin position="31"/>
        <end position="41"/>
    </location>
</feature>
<keyword evidence="3" id="KW-1185">Reference proteome</keyword>
<reference evidence="2" key="1">
    <citation type="submission" date="2021-02" db="EMBL/GenBank/DDBJ databases">
        <authorList>
            <person name="Palmer J.M."/>
        </authorList>
    </citation>
    <scope>NUCLEOTIDE SEQUENCE</scope>
    <source>
        <strain evidence="2">SCRP734</strain>
    </source>
</reference>
<evidence type="ECO:0000313" key="3">
    <source>
        <dbReference type="Proteomes" id="UP000694044"/>
    </source>
</evidence>
<protein>
    <submittedName>
        <fullName evidence="2">Uncharacterized protein</fullName>
    </submittedName>
</protein>
<feature type="region of interest" description="Disordered" evidence="1">
    <location>
        <begin position="1"/>
        <end position="104"/>
    </location>
</feature>
<proteinExistence type="predicted"/>
<feature type="compositionally biased region" description="Low complexity" evidence="1">
    <location>
        <begin position="70"/>
        <end position="82"/>
    </location>
</feature>
<organism evidence="2 3">
    <name type="scientific">Phytophthora pseudosyringae</name>
    <dbReference type="NCBI Taxonomy" id="221518"/>
    <lineage>
        <taxon>Eukaryota</taxon>
        <taxon>Sar</taxon>
        <taxon>Stramenopiles</taxon>
        <taxon>Oomycota</taxon>
        <taxon>Peronosporomycetes</taxon>
        <taxon>Peronosporales</taxon>
        <taxon>Peronosporaceae</taxon>
        <taxon>Phytophthora</taxon>
    </lineage>
</organism>
<comment type="caution">
    <text evidence="2">The sequence shown here is derived from an EMBL/GenBank/DDBJ whole genome shotgun (WGS) entry which is preliminary data.</text>
</comment>